<reference evidence="1" key="1">
    <citation type="journal article" date="2020" name="Nat. Commun.">
        <title>Large-scale genome sequencing of mycorrhizal fungi provides insights into the early evolution of symbiotic traits.</title>
        <authorList>
            <person name="Miyauchi S."/>
            <person name="Kiss E."/>
            <person name="Kuo A."/>
            <person name="Drula E."/>
            <person name="Kohler A."/>
            <person name="Sanchez-Garcia M."/>
            <person name="Morin E."/>
            <person name="Andreopoulos B."/>
            <person name="Barry K.W."/>
            <person name="Bonito G."/>
            <person name="Buee M."/>
            <person name="Carver A."/>
            <person name="Chen C."/>
            <person name="Cichocki N."/>
            <person name="Clum A."/>
            <person name="Culley D."/>
            <person name="Crous P.W."/>
            <person name="Fauchery L."/>
            <person name="Girlanda M."/>
            <person name="Hayes R.D."/>
            <person name="Keri Z."/>
            <person name="LaButti K."/>
            <person name="Lipzen A."/>
            <person name="Lombard V."/>
            <person name="Magnuson J."/>
            <person name="Maillard F."/>
            <person name="Murat C."/>
            <person name="Nolan M."/>
            <person name="Ohm R.A."/>
            <person name="Pangilinan J."/>
            <person name="Pereira M.F."/>
            <person name="Perotto S."/>
            <person name="Peter M."/>
            <person name="Pfister S."/>
            <person name="Riley R."/>
            <person name="Sitrit Y."/>
            <person name="Stielow J.B."/>
            <person name="Szollosi G."/>
            <person name="Zifcakova L."/>
            <person name="Stursova M."/>
            <person name="Spatafora J.W."/>
            <person name="Tedersoo L."/>
            <person name="Vaario L.M."/>
            <person name="Yamada A."/>
            <person name="Yan M."/>
            <person name="Wang P."/>
            <person name="Xu J."/>
            <person name="Bruns T."/>
            <person name="Baldrian P."/>
            <person name="Vilgalys R."/>
            <person name="Dunand C."/>
            <person name="Henrissat B."/>
            <person name="Grigoriev I.V."/>
            <person name="Hibbett D."/>
            <person name="Nagy L.G."/>
            <person name="Martin F.M."/>
        </authorList>
    </citation>
    <scope>NUCLEOTIDE SEQUENCE</scope>
    <source>
        <strain evidence="1">UH-Tt-Lm1</strain>
    </source>
</reference>
<dbReference type="EMBL" id="WIUZ02000024">
    <property type="protein sequence ID" value="KAF9778177.1"/>
    <property type="molecule type" value="Genomic_DNA"/>
</dbReference>
<accession>A0A9P6L1G5</accession>
<comment type="caution">
    <text evidence="1">The sequence shown here is derived from an EMBL/GenBank/DDBJ whole genome shotgun (WGS) entry which is preliminary data.</text>
</comment>
<keyword evidence="2" id="KW-1185">Reference proteome</keyword>
<evidence type="ECO:0000313" key="2">
    <source>
        <dbReference type="Proteomes" id="UP000736335"/>
    </source>
</evidence>
<organism evidence="1 2">
    <name type="scientific">Thelephora terrestris</name>
    <dbReference type="NCBI Taxonomy" id="56493"/>
    <lineage>
        <taxon>Eukaryota</taxon>
        <taxon>Fungi</taxon>
        <taxon>Dikarya</taxon>
        <taxon>Basidiomycota</taxon>
        <taxon>Agaricomycotina</taxon>
        <taxon>Agaricomycetes</taxon>
        <taxon>Thelephorales</taxon>
        <taxon>Thelephoraceae</taxon>
        <taxon>Thelephora</taxon>
    </lineage>
</organism>
<sequence length="429" mass="48234">MTETTTAFVDWPSAPLTKSLVERALNSLPRSIIIQSLLPEDFTSNPSAKLLIQWAAYDSIDHELTRARSTVLSSSYTFRKALIRKHFLSRTIRSYVTKHPGSPLVRAVPRTWEIELSFADELDEMWTDELFDLAEFLEEPGDSTPRWFILKPGMADRGMGIRLFDSREGLQSIFEEFEEREDAEDENEGDTAVITSQLRHFVVQEYLAKPLLLDPGQGAGKAVANLQGYKFHLRVYCIASGALKVYLYTRILALFSSVPFVVPEAGDSNPSLTPHLTNTSLQTDRGDAGVRLLSELVGCQILSSGWDRKLTEEDTNDLIDQMGEILSETFKAALESPVHFQPLPNAFELFGVDFVVTCEDSKLRPYLLEINAEPAIELTGPRLTWILEDLFERIAGVVVGPHLETGEPSERDTYLFKCLEVQVRGKSGW</sequence>
<dbReference type="PANTHER" id="PTHR47551">
    <property type="entry name" value="TUBULIN--TYROSINE LIGASE PBY1-RELATED"/>
    <property type="match status" value="1"/>
</dbReference>
<keyword evidence="1" id="KW-0436">Ligase</keyword>
<gene>
    <name evidence="1" type="ORF">BJ322DRAFT_1093465</name>
</gene>
<dbReference type="GO" id="GO:0000932">
    <property type="term" value="C:P-body"/>
    <property type="evidence" value="ECO:0007669"/>
    <property type="project" value="TreeGrafter"/>
</dbReference>
<dbReference type="SUPFAM" id="SSF56059">
    <property type="entry name" value="Glutathione synthetase ATP-binding domain-like"/>
    <property type="match status" value="1"/>
</dbReference>
<dbReference type="Proteomes" id="UP000736335">
    <property type="component" value="Unassembled WGS sequence"/>
</dbReference>
<dbReference type="OrthoDB" id="202825at2759"/>
<dbReference type="Pfam" id="PF03133">
    <property type="entry name" value="TTL"/>
    <property type="match status" value="1"/>
</dbReference>
<proteinExistence type="predicted"/>
<dbReference type="GO" id="GO:0016874">
    <property type="term" value="F:ligase activity"/>
    <property type="evidence" value="ECO:0007669"/>
    <property type="project" value="UniProtKB-KW"/>
</dbReference>
<name>A0A9P6L1G5_9AGAM</name>
<dbReference type="PANTHER" id="PTHR47551:SF1">
    <property type="entry name" value="TUBULIN--TYROSINE LIGASE PBY1-RELATED"/>
    <property type="match status" value="1"/>
</dbReference>
<protein>
    <submittedName>
        <fullName evidence="1">Tubulin-tyrosine ligase family-domain-containing protein</fullName>
    </submittedName>
</protein>
<evidence type="ECO:0000313" key="1">
    <source>
        <dbReference type="EMBL" id="KAF9778177.1"/>
    </source>
</evidence>
<reference evidence="1" key="2">
    <citation type="submission" date="2020-11" db="EMBL/GenBank/DDBJ databases">
        <authorList>
            <consortium name="DOE Joint Genome Institute"/>
            <person name="Kuo A."/>
            <person name="Miyauchi S."/>
            <person name="Kiss E."/>
            <person name="Drula E."/>
            <person name="Kohler A."/>
            <person name="Sanchez-Garcia M."/>
            <person name="Andreopoulos B."/>
            <person name="Barry K.W."/>
            <person name="Bonito G."/>
            <person name="Buee M."/>
            <person name="Carver A."/>
            <person name="Chen C."/>
            <person name="Cichocki N."/>
            <person name="Clum A."/>
            <person name="Culley D."/>
            <person name="Crous P.W."/>
            <person name="Fauchery L."/>
            <person name="Girlanda M."/>
            <person name="Hayes R."/>
            <person name="Keri Z."/>
            <person name="Labutti K."/>
            <person name="Lipzen A."/>
            <person name="Lombard V."/>
            <person name="Magnuson J."/>
            <person name="Maillard F."/>
            <person name="Morin E."/>
            <person name="Murat C."/>
            <person name="Nolan M."/>
            <person name="Ohm R."/>
            <person name="Pangilinan J."/>
            <person name="Pereira M."/>
            <person name="Perotto S."/>
            <person name="Peter M."/>
            <person name="Riley R."/>
            <person name="Sitrit Y."/>
            <person name="Stielow B."/>
            <person name="Szollosi G."/>
            <person name="Zifcakova L."/>
            <person name="Stursova M."/>
            <person name="Spatafora J.W."/>
            <person name="Tedersoo L."/>
            <person name="Vaario L.-M."/>
            <person name="Yamada A."/>
            <person name="Yan M."/>
            <person name="Wang P."/>
            <person name="Xu J."/>
            <person name="Bruns T."/>
            <person name="Baldrian P."/>
            <person name="Vilgalys R."/>
            <person name="Henrissat B."/>
            <person name="Grigoriev I.V."/>
            <person name="Hibbett D."/>
            <person name="Nagy L.G."/>
            <person name="Martin F.M."/>
        </authorList>
    </citation>
    <scope>NUCLEOTIDE SEQUENCE</scope>
    <source>
        <strain evidence="1">UH-Tt-Lm1</strain>
    </source>
</reference>
<dbReference type="InterPro" id="IPR027746">
    <property type="entry name" value="TTL"/>
</dbReference>
<dbReference type="Gene3D" id="3.30.470.20">
    <property type="entry name" value="ATP-grasp fold, B domain"/>
    <property type="match status" value="1"/>
</dbReference>
<dbReference type="PROSITE" id="PS51221">
    <property type="entry name" value="TTL"/>
    <property type="match status" value="1"/>
</dbReference>
<dbReference type="InterPro" id="IPR004344">
    <property type="entry name" value="TTL/TTLL_fam"/>
</dbReference>
<dbReference type="AlphaFoldDB" id="A0A9P6L1G5"/>